<dbReference type="InterPro" id="IPR036525">
    <property type="entry name" value="Tubulin/FtsZ_GTPase_sf"/>
</dbReference>
<evidence type="ECO:0000313" key="6">
    <source>
        <dbReference type="EMBL" id="GJT13033.1"/>
    </source>
</evidence>
<reference evidence="6" key="2">
    <citation type="submission" date="2022-01" db="EMBL/GenBank/DDBJ databases">
        <authorList>
            <person name="Yamashiro T."/>
            <person name="Shiraishi A."/>
            <person name="Satake H."/>
            <person name="Nakayama K."/>
        </authorList>
    </citation>
    <scope>NUCLEOTIDE SEQUENCE</scope>
</reference>
<dbReference type="InterPro" id="IPR008280">
    <property type="entry name" value="Tub_FtsZ_C"/>
</dbReference>
<sequence>MNSQYKNLRLLILGGAYEFQRAHNQLASIEALFQQVSNAVVEPYNSVLSTHSFRAYIMSLLISQIISSLTTSLCFDGAINVDIKEFQTNCVPYPRIHFMLSSYALVISTEKAYHEQLLVPEITNAVFEPTSSASGWGRLDDSAVVKSGAANLTSAGRATITGSLAKSDLINEGVFRGRRPLNLGYTSSRK</sequence>
<dbReference type="Pfam" id="PF03953">
    <property type="entry name" value="Tubulin_C"/>
    <property type="match status" value="1"/>
</dbReference>
<keyword evidence="4" id="KW-0342">GTP-binding</keyword>
<evidence type="ECO:0000313" key="7">
    <source>
        <dbReference type="Proteomes" id="UP001151760"/>
    </source>
</evidence>
<dbReference type="InterPro" id="IPR000217">
    <property type="entry name" value="Tubulin"/>
</dbReference>
<evidence type="ECO:0000259" key="5">
    <source>
        <dbReference type="Pfam" id="PF03953"/>
    </source>
</evidence>
<evidence type="ECO:0000256" key="2">
    <source>
        <dbReference type="ARBA" id="ARBA00022701"/>
    </source>
</evidence>
<dbReference type="InterPro" id="IPR018316">
    <property type="entry name" value="Tubulin/FtsZ_2-layer-sand-dom"/>
</dbReference>
<accession>A0ABQ5BGU8</accession>
<dbReference type="InterPro" id="IPR037103">
    <property type="entry name" value="Tubulin/FtsZ-like_C"/>
</dbReference>
<gene>
    <name evidence="6" type="ORF">Tco_0860075</name>
</gene>
<proteinExistence type="inferred from homology"/>
<dbReference type="EMBL" id="BQNB010013196">
    <property type="protein sequence ID" value="GJT13033.1"/>
    <property type="molecule type" value="Genomic_DNA"/>
</dbReference>
<name>A0ABQ5BGU8_9ASTR</name>
<comment type="similarity">
    <text evidence="1">Belongs to the tubulin family.</text>
</comment>
<dbReference type="Proteomes" id="UP001151760">
    <property type="component" value="Unassembled WGS sequence"/>
</dbReference>
<dbReference type="SUPFAM" id="SSF55307">
    <property type="entry name" value="Tubulin C-terminal domain-like"/>
    <property type="match status" value="1"/>
</dbReference>
<organism evidence="6 7">
    <name type="scientific">Tanacetum coccineum</name>
    <dbReference type="NCBI Taxonomy" id="301880"/>
    <lineage>
        <taxon>Eukaryota</taxon>
        <taxon>Viridiplantae</taxon>
        <taxon>Streptophyta</taxon>
        <taxon>Embryophyta</taxon>
        <taxon>Tracheophyta</taxon>
        <taxon>Spermatophyta</taxon>
        <taxon>Magnoliopsida</taxon>
        <taxon>eudicotyledons</taxon>
        <taxon>Gunneridae</taxon>
        <taxon>Pentapetalae</taxon>
        <taxon>asterids</taxon>
        <taxon>campanulids</taxon>
        <taxon>Asterales</taxon>
        <taxon>Asteraceae</taxon>
        <taxon>Asteroideae</taxon>
        <taxon>Anthemideae</taxon>
        <taxon>Anthemidinae</taxon>
        <taxon>Tanacetum</taxon>
    </lineage>
</organism>
<keyword evidence="7" id="KW-1185">Reference proteome</keyword>
<reference evidence="6" key="1">
    <citation type="journal article" date="2022" name="Int. J. Mol. Sci.">
        <title>Draft Genome of Tanacetum Coccineum: Genomic Comparison of Closely Related Tanacetum-Family Plants.</title>
        <authorList>
            <person name="Yamashiro T."/>
            <person name="Shiraishi A."/>
            <person name="Nakayama K."/>
            <person name="Satake H."/>
        </authorList>
    </citation>
    <scope>NUCLEOTIDE SEQUENCE</scope>
</reference>
<evidence type="ECO:0000256" key="4">
    <source>
        <dbReference type="ARBA" id="ARBA00023134"/>
    </source>
</evidence>
<protein>
    <submittedName>
        <fullName evidence="6">Tubulin alpha-1 chain</fullName>
    </submittedName>
</protein>
<feature type="domain" description="Tubulin/FtsZ 2-layer sandwich" evidence="5">
    <location>
        <begin position="94"/>
        <end position="131"/>
    </location>
</feature>
<dbReference type="PANTHER" id="PTHR11588">
    <property type="entry name" value="TUBULIN"/>
    <property type="match status" value="1"/>
</dbReference>
<evidence type="ECO:0000256" key="3">
    <source>
        <dbReference type="ARBA" id="ARBA00022741"/>
    </source>
</evidence>
<keyword evidence="3" id="KW-0547">Nucleotide-binding</keyword>
<keyword evidence="2" id="KW-0493">Microtubule</keyword>
<dbReference type="Gene3D" id="3.30.1330.20">
    <property type="entry name" value="Tubulin/FtsZ, C-terminal domain"/>
    <property type="match status" value="1"/>
</dbReference>
<comment type="caution">
    <text evidence="6">The sequence shown here is derived from an EMBL/GenBank/DDBJ whole genome shotgun (WGS) entry which is preliminary data.</text>
</comment>
<evidence type="ECO:0000256" key="1">
    <source>
        <dbReference type="ARBA" id="ARBA00009636"/>
    </source>
</evidence>
<dbReference type="Gene3D" id="3.40.50.1440">
    <property type="entry name" value="Tubulin/FtsZ, GTPase domain"/>
    <property type="match status" value="1"/>
</dbReference>